<dbReference type="Proteomes" id="UP000007800">
    <property type="component" value="Unassembled WGS sequence"/>
</dbReference>
<keyword evidence="3" id="KW-1185">Reference proteome</keyword>
<feature type="region of interest" description="Disordered" evidence="1">
    <location>
        <begin position="1"/>
        <end position="61"/>
    </location>
</feature>
<evidence type="ECO:0000313" key="2">
    <source>
        <dbReference type="EMBL" id="EER03577.1"/>
    </source>
</evidence>
<sequence>MPSPRKNSVQLSAAAAAAAEEEEESSPQVDYGEEWEEIEREEEQSRIGNRASGIQQRIGKA</sequence>
<evidence type="ECO:0000256" key="1">
    <source>
        <dbReference type="SAM" id="MobiDB-lite"/>
    </source>
</evidence>
<dbReference type="GeneID" id="9047898"/>
<dbReference type="AlphaFoldDB" id="C5LI42"/>
<accession>C5LI42</accession>
<dbReference type="EMBL" id="GG682187">
    <property type="protein sequence ID" value="EER03577.1"/>
    <property type="molecule type" value="Genomic_DNA"/>
</dbReference>
<protein>
    <submittedName>
        <fullName evidence="2">Uncharacterized protein</fullName>
    </submittedName>
</protein>
<dbReference type="RefSeq" id="XP_002771761.1">
    <property type="nucleotide sequence ID" value="XM_002771715.1"/>
</dbReference>
<gene>
    <name evidence="2" type="ORF">Pmar_PMAR026252</name>
</gene>
<evidence type="ECO:0000313" key="3">
    <source>
        <dbReference type="Proteomes" id="UP000007800"/>
    </source>
</evidence>
<proteinExistence type="predicted"/>
<feature type="compositionally biased region" description="Polar residues" evidence="1">
    <location>
        <begin position="1"/>
        <end position="11"/>
    </location>
</feature>
<dbReference type="InParanoid" id="C5LI42"/>
<organism evidence="3">
    <name type="scientific">Perkinsus marinus (strain ATCC 50983 / TXsc)</name>
    <dbReference type="NCBI Taxonomy" id="423536"/>
    <lineage>
        <taxon>Eukaryota</taxon>
        <taxon>Sar</taxon>
        <taxon>Alveolata</taxon>
        <taxon>Perkinsozoa</taxon>
        <taxon>Perkinsea</taxon>
        <taxon>Perkinsida</taxon>
        <taxon>Perkinsidae</taxon>
        <taxon>Perkinsus</taxon>
    </lineage>
</organism>
<name>C5LI42_PERM5</name>
<reference evidence="2 3" key="1">
    <citation type="submission" date="2008-07" db="EMBL/GenBank/DDBJ databases">
        <authorList>
            <person name="El-Sayed N."/>
            <person name="Caler E."/>
            <person name="Inman J."/>
            <person name="Amedeo P."/>
            <person name="Hass B."/>
            <person name="Wortman J."/>
        </authorList>
    </citation>
    <scope>NUCLEOTIDE SEQUENCE [LARGE SCALE GENOMIC DNA]</scope>
    <source>
        <strain evidence="3">ATCC 50983 / TXsc</strain>
    </source>
</reference>
<feature type="compositionally biased region" description="Acidic residues" evidence="1">
    <location>
        <begin position="19"/>
        <end position="42"/>
    </location>
</feature>